<reference evidence="2 3" key="1">
    <citation type="submission" date="2019-04" db="EMBL/GenBank/DDBJ databases">
        <title>Draft genome of the big-headed turtle Platysternon megacephalum.</title>
        <authorList>
            <person name="Gong S."/>
        </authorList>
    </citation>
    <scope>NUCLEOTIDE SEQUENCE [LARGE SCALE GENOMIC DNA]</scope>
    <source>
        <strain evidence="2">DO16091913</strain>
        <tissue evidence="2">Muscle</tissue>
    </source>
</reference>
<protein>
    <submittedName>
        <fullName evidence="2">Coiled-coil domain-containing protein 61</fullName>
    </submittedName>
</protein>
<dbReference type="Proteomes" id="UP000297703">
    <property type="component" value="Unassembled WGS sequence"/>
</dbReference>
<evidence type="ECO:0000313" key="2">
    <source>
        <dbReference type="EMBL" id="TFJ98905.1"/>
    </source>
</evidence>
<proteinExistence type="predicted"/>
<keyword evidence="3" id="KW-1185">Reference proteome</keyword>
<dbReference type="AlphaFoldDB" id="A0A4D9DMV2"/>
<organism evidence="2 3">
    <name type="scientific">Platysternon megacephalum</name>
    <name type="common">big-headed turtle</name>
    <dbReference type="NCBI Taxonomy" id="55544"/>
    <lineage>
        <taxon>Eukaryota</taxon>
        <taxon>Metazoa</taxon>
        <taxon>Chordata</taxon>
        <taxon>Craniata</taxon>
        <taxon>Vertebrata</taxon>
        <taxon>Euteleostomi</taxon>
        <taxon>Archelosauria</taxon>
        <taxon>Testudinata</taxon>
        <taxon>Testudines</taxon>
        <taxon>Cryptodira</taxon>
        <taxon>Durocryptodira</taxon>
        <taxon>Testudinoidea</taxon>
        <taxon>Platysternidae</taxon>
        <taxon>Platysternon</taxon>
    </lineage>
</organism>
<feature type="region of interest" description="Disordered" evidence="1">
    <location>
        <begin position="1"/>
        <end position="49"/>
    </location>
</feature>
<accession>A0A4D9DMV2</accession>
<sequence>MWDSALHRPAGAAGTLSRAGPRRQGQCSPAGSWVPPRGSCYTNKSSYGGKGASCVVSRLAGDALCQGRGRMAWLGRRGRAEGAHSKSPVGEAADTSPAPGPLAVGQQSGAQPGPSLPGTRTRSRVPWW</sequence>
<name>A0A4D9DMV2_9SAUR</name>
<reference evidence="2 3" key="2">
    <citation type="submission" date="2019-04" db="EMBL/GenBank/DDBJ databases">
        <title>The genome sequence of big-headed turtle.</title>
        <authorList>
            <person name="Gong S."/>
        </authorList>
    </citation>
    <scope>NUCLEOTIDE SEQUENCE [LARGE SCALE GENOMIC DNA]</scope>
    <source>
        <strain evidence="2">DO16091913</strain>
        <tissue evidence="2">Muscle</tissue>
    </source>
</reference>
<feature type="region of interest" description="Disordered" evidence="1">
    <location>
        <begin position="76"/>
        <end position="128"/>
    </location>
</feature>
<comment type="caution">
    <text evidence="2">The sequence shown here is derived from an EMBL/GenBank/DDBJ whole genome shotgun (WGS) entry which is preliminary data.</text>
</comment>
<evidence type="ECO:0000256" key="1">
    <source>
        <dbReference type="SAM" id="MobiDB-lite"/>
    </source>
</evidence>
<dbReference type="EMBL" id="QXTE01000360">
    <property type="protein sequence ID" value="TFJ98905.1"/>
    <property type="molecule type" value="Genomic_DNA"/>
</dbReference>
<gene>
    <name evidence="2" type="ORF">DR999_PMT19093</name>
</gene>
<evidence type="ECO:0000313" key="3">
    <source>
        <dbReference type="Proteomes" id="UP000297703"/>
    </source>
</evidence>